<dbReference type="CDD" id="cd07302">
    <property type="entry name" value="CHD"/>
    <property type="match status" value="1"/>
</dbReference>
<evidence type="ECO:0000256" key="3">
    <source>
        <dbReference type="ARBA" id="ARBA00022475"/>
    </source>
</evidence>
<gene>
    <name evidence="9" type="ORF">Osc7112_1343</name>
</gene>
<evidence type="ECO:0000313" key="10">
    <source>
        <dbReference type="Proteomes" id="UP000010478"/>
    </source>
</evidence>
<keyword evidence="4" id="KW-0812">Transmembrane</keyword>
<dbReference type="SUPFAM" id="SSF55073">
    <property type="entry name" value="Nucleotide cyclase"/>
    <property type="match status" value="1"/>
</dbReference>
<dbReference type="RefSeq" id="WP_015175197.1">
    <property type="nucleotide sequence ID" value="NC_019729.1"/>
</dbReference>
<dbReference type="KEGG" id="oni:Osc7112_1343"/>
<evidence type="ECO:0000256" key="1">
    <source>
        <dbReference type="ARBA" id="ARBA00004196"/>
    </source>
</evidence>
<dbReference type="PROSITE" id="PS50125">
    <property type="entry name" value="GUANYLATE_CYCLASE_2"/>
    <property type="match status" value="1"/>
</dbReference>
<dbReference type="InterPro" id="IPR029016">
    <property type="entry name" value="GAF-like_dom_sf"/>
</dbReference>
<keyword evidence="6" id="KW-0472">Membrane</keyword>
<dbReference type="Pfam" id="PF00211">
    <property type="entry name" value="Guanylate_cyc"/>
    <property type="match status" value="1"/>
</dbReference>
<dbReference type="Pfam" id="PF01590">
    <property type="entry name" value="GAF"/>
    <property type="match status" value="2"/>
</dbReference>
<comment type="similarity">
    <text evidence="2">Belongs to the adenylyl cyclase class-3 family.</text>
</comment>
<sequence>MTFSNTGSVLATLTQVNFMGALTSRVKSLPVPELVCLLDFITAEFQQFIRAMDLINNEALESLLEQLLDAFTVKIGQILQADRTTIFLVDSNKNQLWHKTVDPLTGEDVEVRLPMDAGILGYVATTGKSINVAEARSHEYFNSEVDEPPGYQIGTILCMPIFSSKSQHEPVAVVRLLNKAGNVSFSEEDEQQFQAFADSIGIILESCQSFYVVARNQRGVAALLRATTTLGQSLDLETTLRSVMDQARDLMQADRSTLFLLNRETNELWTKVAKADGTTMMEIRIPANRGIAGYVASTGQPLNITDAYDDPRFDPSTDQQTGYRTRTVLCMPVHNAKGELIGVTQLINKNQGTFTPSDEEFLRAFNSQAGMALQNSQLFQNVMVEKQYQKDMLQSLSDAVISTDLKGRVVTINEAALELLGCPVNQAKSKHNLQIWEDKLVNRYVWEVVPIDNLQFRLEDSLKNAARHYVPEQSLTVGLLVEKTLNSQQKEEEGEESYILAVPDRAEPNLYYAWGENRAWTEEVALAELANAQSLFALRNSALYHPYCPLPIPASGIKVIERSLNLTVNPLLNPEGGVRGGLVVLEDISREKRMKNTMYRYLTPGVVDKVMALGEGALMVGERKEVTILFSDIRGYTTLTENLGASDVVSLLNQYFETMVEAVFHYEGTLDKFIGDALMAVFGAPLPLNPPESHGWMAVQSALDMRRRLKEFNDSRPGADPFRFGIGISSGEVVSGNIGSQKRMDYTVIGDAVNLSSRLEQLTKEYGCDIILSEFTYSLCREGIWVRELDKVRVKGKNQPVGIYELLQNSSEPIDGETVRFLELYSNGRDAYIARNFHKAINCFEAALAMRPSDRPVEVHLDRSLSYLEVPPPEDWDGVHTMTTK</sequence>
<dbReference type="SUPFAM" id="SSF55785">
    <property type="entry name" value="PYP-like sensor domain (PAS domain)"/>
    <property type="match status" value="1"/>
</dbReference>
<dbReference type="InterPro" id="IPR001054">
    <property type="entry name" value="A/G_cyclase"/>
</dbReference>
<dbReference type="Proteomes" id="UP000010478">
    <property type="component" value="Chromosome"/>
</dbReference>
<dbReference type="Gene3D" id="3.30.450.40">
    <property type="match status" value="2"/>
</dbReference>
<dbReference type="InterPro" id="IPR035965">
    <property type="entry name" value="PAS-like_dom_sf"/>
</dbReference>
<accession>K9VF32</accession>
<dbReference type="PANTHER" id="PTHR43081:SF1">
    <property type="entry name" value="ADENYLATE CYCLASE, TERMINAL-DIFFERENTIATION SPECIFIC"/>
    <property type="match status" value="1"/>
</dbReference>
<dbReference type="SMART" id="SM00044">
    <property type="entry name" value="CYCc"/>
    <property type="match status" value="1"/>
</dbReference>
<evidence type="ECO:0000259" key="8">
    <source>
        <dbReference type="PROSITE" id="PS50125"/>
    </source>
</evidence>
<evidence type="ECO:0000256" key="6">
    <source>
        <dbReference type="ARBA" id="ARBA00023136"/>
    </source>
</evidence>
<name>K9VF32_9CYAN</name>
<dbReference type="GO" id="GO:0004016">
    <property type="term" value="F:adenylate cyclase activity"/>
    <property type="evidence" value="ECO:0007669"/>
    <property type="project" value="UniProtKB-ARBA"/>
</dbReference>
<dbReference type="eggNOG" id="COG2114">
    <property type="taxonomic scope" value="Bacteria"/>
</dbReference>
<dbReference type="InterPro" id="IPR050697">
    <property type="entry name" value="Adenylyl/Guanylyl_Cyclase_3/4"/>
</dbReference>
<evidence type="ECO:0000256" key="4">
    <source>
        <dbReference type="ARBA" id="ARBA00022692"/>
    </source>
</evidence>
<dbReference type="GO" id="GO:0006171">
    <property type="term" value="P:cAMP biosynthetic process"/>
    <property type="evidence" value="ECO:0007669"/>
    <property type="project" value="TreeGrafter"/>
</dbReference>
<dbReference type="SMART" id="SM00091">
    <property type="entry name" value="PAS"/>
    <property type="match status" value="1"/>
</dbReference>
<reference evidence="9 10" key="1">
    <citation type="submission" date="2012-05" db="EMBL/GenBank/DDBJ databases">
        <title>Finished chromosome of genome of Oscillatoria sp. PCC 7112.</title>
        <authorList>
            <consortium name="US DOE Joint Genome Institute"/>
            <person name="Gugger M."/>
            <person name="Coursin T."/>
            <person name="Rippka R."/>
            <person name="Tandeau De Marsac N."/>
            <person name="Huntemann M."/>
            <person name="Wei C.-L."/>
            <person name="Han J."/>
            <person name="Detter J.C."/>
            <person name="Han C."/>
            <person name="Tapia R."/>
            <person name="Davenport K."/>
            <person name="Daligault H."/>
            <person name="Erkkila T."/>
            <person name="Gu W."/>
            <person name="Munk A.C.C."/>
            <person name="Teshima H."/>
            <person name="Xu Y."/>
            <person name="Chain P."/>
            <person name="Chen A."/>
            <person name="Krypides N."/>
            <person name="Mavromatis K."/>
            <person name="Markowitz V."/>
            <person name="Szeto E."/>
            <person name="Ivanova N."/>
            <person name="Mikhailova N."/>
            <person name="Ovchinnikova G."/>
            <person name="Pagani I."/>
            <person name="Pati A."/>
            <person name="Goodwin L."/>
            <person name="Peters L."/>
            <person name="Pitluck S."/>
            <person name="Woyke T."/>
            <person name="Kerfeld C."/>
        </authorList>
    </citation>
    <scope>NUCLEOTIDE SEQUENCE [LARGE SCALE GENOMIC DNA]</scope>
    <source>
        <strain evidence="9 10">PCC 7112</strain>
    </source>
</reference>
<dbReference type="PROSITE" id="PS50112">
    <property type="entry name" value="PAS"/>
    <property type="match status" value="1"/>
</dbReference>
<dbReference type="GO" id="GO:0030313">
    <property type="term" value="C:cell envelope"/>
    <property type="evidence" value="ECO:0007669"/>
    <property type="project" value="UniProtKB-SubCell"/>
</dbReference>
<dbReference type="SMART" id="SM00065">
    <property type="entry name" value="GAF"/>
    <property type="match status" value="2"/>
</dbReference>
<dbReference type="GO" id="GO:0035556">
    <property type="term" value="P:intracellular signal transduction"/>
    <property type="evidence" value="ECO:0007669"/>
    <property type="project" value="InterPro"/>
</dbReference>
<keyword evidence="10" id="KW-1185">Reference proteome</keyword>
<feature type="domain" description="Guanylate cyclase" evidence="8">
    <location>
        <begin position="627"/>
        <end position="760"/>
    </location>
</feature>
<dbReference type="Gene3D" id="3.30.450.20">
    <property type="entry name" value="PAS domain"/>
    <property type="match status" value="1"/>
</dbReference>
<dbReference type="PANTHER" id="PTHR43081">
    <property type="entry name" value="ADENYLATE CYCLASE, TERMINAL-DIFFERENTIATION SPECIFIC-RELATED"/>
    <property type="match status" value="1"/>
</dbReference>
<dbReference type="OrthoDB" id="337251at2"/>
<dbReference type="HOGENOM" id="CLU_010272_0_0_3"/>
<keyword evidence="3" id="KW-1003">Cell membrane</keyword>
<dbReference type="InterPro" id="IPR029787">
    <property type="entry name" value="Nucleotide_cyclase"/>
</dbReference>
<dbReference type="Gene3D" id="3.30.70.1230">
    <property type="entry name" value="Nucleotide cyclase"/>
    <property type="match status" value="1"/>
</dbReference>
<evidence type="ECO:0000256" key="5">
    <source>
        <dbReference type="ARBA" id="ARBA00022989"/>
    </source>
</evidence>
<dbReference type="SUPFAM" id="SSF55781">
    <property type="entry name" value="GAF domain-like"/>
    <property type="match status" value="2"/>
</dbReference>
<feature type="domain" description="PAS" evidence="7">
    <location>
        <begin position="385"/>
        <end position="421"/>
    </location>
</feature>
<protein>
    <submittedName>
        <fullName evidence="9">Adenylate/guanylate cyclase</fullName>
    </submittedName>
</protein>
<dbReference type="CDD" id="cd00130">
    <property type="entry name" value="PAS"/>
    <property type="match status" value="1"/>
</dbReference>
<evidence type="ECO:0000256" key="2">
    <source>
        <dbReference type="ARBA" id="ARBA00005381"/>
    </source>
</evidence>
<dbReference type="eggNOG" id="COG2203">
    <property type="taxonomic scope" value="Bacteria"/>
</dbReference>
<dbReference type="InterPro" id="IPR003018">
    <property type="entry name" value="GAF"/>
</dbReference>
<keyword evidence="5" id="KW-1133">Transmembrane helix</keyword>
<evidence type="ECO:0000259" key="7">
    <source>
        <dbReference type="PROSITE" id="PS50112"/>
    </source>
</evidence>
<evidence type="ECO:0000313" key="9">
    <source>
        <dbReference type="EMBL" id="AFZ05875.1"/>
    </source>
</evidence>
<comment type="subcellular location">
    <subcellularLocation>
        <location evidence="1">Cell envelope</location>
    </subcellularLocation>
</comment>
<dbReference type="PATRIC" id="fig|179408.3.peg.1630"/>
<proteinExistence type="inferred from homology"/>
<dbReference type="EMBL" id="CP003614">
    <property type="protein sequence ID" value="AFZ05875.1"/>
    <property type="molecule type" value="Genomic_DNA"/>
</dbReference>
<dbReference type="STRING" id="179408.Osc7112_1343"/>
<organism evidence="9 10">
    <name type="scientific">Phormidium nigroviride PCC 7112</name>
    <dbReference type="NCBI Taxonomy" id="179408"/>
    <lineage>
        <taxon>Bacteria</taxon>
        <taxon>Bacillati</taxon>
        <taxon>Cyanobacteriota</taxon>
        <taxon>Cyanophyceae</taxon>
        <taxon>Oscillatoriophycideae</taxon>
        <taxon>Oscillatoriales</taxon>
        <taxon>Oscillatoriaceae</taxon>
        <taxon>Phormidium</taxon>
    </lineage>
</organism>
<dbReference type="AlphaFoldDB" id="K9VF32"/>
<dbReference type="Pfam" id="PF13188">
    <property type="entry name" value="PAS_8"/>
    <property type="match status" value="1"/>
</dbReference>
<dbReference type="InterPro" id="IPR000014">
    <property type="entry name" value="PAS"/>
</dbReference>
<dbReference type="FunFam" id="3.30.70.1230:FF:000016">
    <property type="entry name" value="Adenylate/guanylate cyclase domain-containing protein"/>
    <property type="match status" value="1"/>
</dbReference>